<evidence type="ECO:0000313" key="3">
    <source>
        <dbReference type="Proteomes" id="UP000700596"/>
    </source>
</evidence>
<proteinExistence type="predicted"/>
<keyword evidence="3" id="KW-1185">Reference proteome</keyword>
<dbReference type="Proteomes" id="UP000700596">
    <property type="component" value="Unassembled WGS sequence"/>
</dbReference>
<reference evidence="2" key="1">
    <citation type="journal article" date="2021" name="Nat. Commun.">
        <title>Genetic determinants of endophytism in the Arabidopsis root mycobiome.</title>
        <authorList>
            <person name="Mesny F."/>
            <person name="Miyauchi S."/>
            <person name="Thiergart T."/>
            <person name="Pickel B."/>
            <person name="Atanasova L."/>
            <person name="Karlsson M."/>
            <person name="Huettel B."/>
            <person name="Barry K.W."/>
            <person name="Haridas S."/>
            <person name="Chen C."/>
            <person name="Bauer D."/>
            <person name="Andreopoulos W."/>
            <person name="Pangilinan J."/>
            <person name="LaButti K."/>
            <person name="Riley R."/>
            <person name="Lipzen A."/>
            <person name="Clum A."/>
            <person name="Drula E."/>
            <person name="Henrissat B."/>
            <person name="Kohler A."/>
            <person name="Grigoriev I.V."/>
            <person name="Martin F.M."/>
            <person name="Hacquard S."/>
        </authorList>
    </citation>
    <scope>NUCLEOTIDE SEQUENCE</scope>
    <source>
        <strain evidence="2">MPI-CAGE-CH-0243</strain>
    </source>
</reference>
<sequence length="347" mass="39640">MEVWPDFTTSSRSRTPGPMKAQEFSWSSSLTSFSINDFDLQASNSTHQSMDTNSLFSLSGPRSVSYDYSLPSNPSFIYSPILTAPASVKSIEPIFSTYFDPETTPNRNDFGHFSSPSYGSAVFVPSSEAFMRSQAYPFDLSRANSASTIPTSPFYDFSPPSQHGDFPVKPRSIDELRHQIRISLTPHRAADYDFFYLSILQDKPKIETYKRLMQRIVQEELHIWELHAELRQVVNDGCGEVDLLPAAAFPILGASDDGNFQVDGLPAPVQIKEEEGRPFDHPIWDLAMAFGVDEVEIFDEEEEETLAEEEVNEVELMTREWEKVDEEWERLKRDWLRDLDEDLFRTS</sequence>
<name>A0A9P9IN47_9PLEO</name>
<evidence type="ECO:0000313" key="2">
    <source>
        <dbReference type="EMBL" id="KAH7125224.1"/>
    </source>
</evidence>
<organism evidence="2 3">
    <name type="scientific">Dendryphion nanum</name>
    <dbReference type="NCBI Taxonomy" id="256645"/>
    <lineage>
        <taxon>Eukaryota</taxon>
        <taxon>Fungi</taxon>
        <taxon>Dikarya</taxon>
        <taxon>Ascomycota</taxon>
        <taxon>Pezizomycotina</taxon>
        <taxon>Dothideomycetes</taxon>
        <taxon>Pleosporomycetidae</taxon>
        <taxon>Pleosporales</taxon>
        <taxon>Torulaceae</taxon>
        <taxon>Dendryphion</taxon>
    </lineage>
</organism>
<comment type="caution">
    <text evidence="2">The sequence shown here is derived from an EMBL/GenBank/DDBJ whole genome shotgun (WGS) entry which is preliminary data.</text>
</comment>
<feature type="region of interest" description="Disordered" evidence="1">
    <location>
        <begin position="1"/>
        <end position="20"/>
    </location>
</feature>
<dbReference type="AlphaFoldDB" id="A0A9P9IN47"/>
<evidence type="ECO:0000256" key="1">
    <source>
        <dbReference type="SAM" id="MobiDB-lite"/>
    </source>
</evidence>
<protein>
    <submittedName>
        <fullName evidence="2">Uncharacterized protein</fullName>
    </submittedName>
</protein>
<gene>
    <name evidence="2" type="ORF">B0J11DRAFT_579786</name>
</gene>
<dbReference type="EMBL" id="JAGMWT010000007">
    <property type="protein sequence ID" value="KAH7125224.1"/>
    <property type="molecule type" value="Genomic_DNA"/>
</dbReference>
<accession>A0A9P9IN47</accession>